<reference evidence="4" key="1">
    <citation type="journal article" date="2019" name="Int. J. Syst. Evol. Microbiol.">
        <title>The Global Catalogue of Microorganisms (GCM) 10K type strain sequencing project: providing services to taxonomists for standard genome sequencing and annotation.</title>
        <authorList>
            <consortium name="The Broad Institute Genomics Platform"/>
            <consortium name="The Broad Institute Genome Sequencing Center for Infectious Disease"/>
            <person name="Wu L."/>
            <person name="Ma J."/>
        </authorList>
    </citation>
    <scope>NUCLEOTIDE SEQUENCE [LARGE SCALE GENOMIC DNA]</scope>
    <source>
        <strain evidence="4">JCM 18303</strain>
    </source>
</reference>
<name>A0ABP9QHX1_9PSEU</name>
<keyword evidence="2" id="KW-0812">Transmembrane</keyword>
<sequence>MADLSQLGSTAKDSIGRYFSLVSALPSAMLVSWVVLLVGSGAWSRQPDLNAALRTFGELSVGGGAGLILASLALGAILHPVQYAFVQFLEGYWGISRLARRMRFIRMKHHWKRLRDLRLESMRLADQIVNTDQIPKDAPDGDRIRTERALIELHAVRQEINRVTAAAPPNLDAIMPTRLGNVLRYYEREVGRPYGITTVTAVPFLSRTAAPGDMDYVNDQRSQLDLAVRMSIVAFIATGLTVMFLARHGLWLLVALVPYAAAYLAYRGAVVIAGEYGRALGVLVTLNRFELYDRLRLPPVLSTEEERRRNKDLMRFLEHGSVMERSLAYRAVELDQGPAPGQGDPASGVPSGDRGDPSND</sequence>
<feature type="transmembrane region" description="Helical" evidence="2">
    <location>
        <begin position="20"/>
        <end position="43"/>
    </location>
</feature>
<protein>
    <submittedName>
        <fullName evidence="3">Uncharacterized protein</fullName>
    </submittedName>
</protein>
<feature type="transmembrane region" description="Helical" evidence="2">
    <location>
        <begin position="55"/>
        <end position="77"/>
    </location>
</feature>
<dbReference type="EMBL" id="BAABJP010000026">
    <property type="protein sequence ID" value="GAA5162062.1"/>
    <property type="molecule type" value="Genomic_DNA"/>
</dbReference>
<keyword evidence="4" id="KW-1185">Reference proteome</keyword>
<accession>A0ABP9QHX1</accession>
<feature type="region of interest" description="Disordered" evidence="1">
    <location>
        <begin position="334"/>
        <end position="360"/>
    </location>
</feature>
<evidence type="ECO:0000256" key="1">
    <source>
        <dbReference type="SAM" id="MobiDB-lite"/>
    </source>
</evidence>
<gene>
    <name evidence="3" type="ORF">GCM10023321_47070</name>
</gene>
<dbReference type="RefSeq" id="WP_185065979.1">
    <property type="nucleotide sequence ID" value="NZ_BAABJP010000026.1"/>
</dbReference>
<dbReference type="Proteomes" id="UP001428817">
    <property type="component" value="Unassembled WGS sequence"/>
</dbReference>
<keyword evidence="2" id="KW-0472">Membrane</keyword>
<evidence type="ECO:0000313" key="4">
    <source>
        <dbReference type="Proteomes" id="UP001428817"/>
    </source>
</evidence>
<feature type="transmembrane region" description="Helical" evidence="2">
    <location>
        <begin position="226"/>
        <end position="244"/>
    </location>
</feature>
<feature type="transmembrane region" description="Helical" evidence="2">
    <location>
        <begin position="250"/>
        <end position="266"/>
    </location>
</feature>
<proteinExistence type="predicted"/>
<keyword evidence="2" id="KW-1133">Transmembrane helix</keyword>
<evidence type="ECO:0000313" key="3">
    <source>
        <dbReference type="EMBL" id="GAA5162062.1"/>
    </source>
</evidence>
<comment type="caution">
    <text evidence="3">The sequence shown here is derived from an EMBL/GenBank/DDBJ whole genome shotgun (WGS) entry which is preliminary data.</text>
</comment>
<organism evidence="3 4">
    <name type="scientific">Pseudonocardia eucalypti</name>
    <dbReference type="NCBI Taxonomy" id="648755"/>
    <lineage>
        <taxon>Bacteria</taxon>
        <taxon>Bacillati</taxon>
        <taxon>Actinomycetota</taxon>
        <taxon>Actinomycetes</taxon>
        <taxon>Pseudonocardiales</taxon>
        <taxon>Pseudonocardiaceae</taxon>
        <taxon>Pseudonocardia</taxon>
    </lineage>
</organism>
<evidence type="ECO:0000256" key="2">
    <source>
        <dbReference type="SAM" id="Phobius"/>
    </source>
</evidence>